<dbReference type="SUPFAM" id="SSF48403">
    <property type="entry name" value="Ankyrin repeat"/>
    <property type="match status" value="1"/>
</dbReference>
<dbReference type="PANTHER" id="PTHR24203:SF45">
    <property type="entry name" value="ANKYRIN REPEAT DOMAIN 6"/>
    <property type="match status" value="1"/>
</dbReference>
<keyword evidence="7" id="KW-1185">Reference proteome</keyword>
<dbReference type="Proteomes" id="UP000075714">
    <property type="component" value="Unassembled WGS sequence"/>
</dbReference>
<organism evidence="6 7">
    <name type="scientific">Gonium pectorale</name>
    <name type="common">Green alga</name>
    <dbReference type="NCBI Taxonomy" id="33097"/>
    <lineage>
        <taxon>Eukaryota</taxon>
        <taxon>Viridiplantae</taxon>
        <taxon>Chlorophyta</taxon>
        <taxon>core chlorophytes</taxon>
        <taxon>Chlorophyceae</taxon>
        <taxon>CS clade</taxon>
        <taxon>Chlamydomonadales</taxon>
        <taxon>Volvocaceae</taxon>
        <taxon>Gonium</taxon>
    </lineage>
</organism>
<evidence type="ECO:0000256" key="2">
    <source>
        <dbReference type="ARBA" id="ARBA00023043"/>
    </source>
</evidence>
<dbReference type="OrthoDB" id="539213at2759"/>
<feature type="repeat" description="ANK" evidence="3">
    <location>
        <begin position="84"/>
        <end position="110"/>
    </location>
</feature>
<comment type="caution">
    <text evidence="6">The sequence shown here is derived from an EMBL/GenBank/DDBJ whole genome shotgun (WGS) entry which is preliminary data.</text>
</comment>
<dbReference type="InterPro" id="IPR032171">
    <property type="entry name" value="COR-A"/>
</dbReference>
<feature type="compositionally biased region" description="Polar residues" evidence="4">
    <location>
        <begin position="915"/>
        <end position="926"/>
    </location>
</feature>
<dbReference type="PANTHER" id="PTHR24203">
    <property type="entry name" value="ANKYRIN REPEAT FAMILY PROTEIN"/>
    <property type="match status" value="1"/>
</dbReference>
<keyword evidence="2 3" id="KW-0040">ANK repeat</keyword>
<dbReference type="Pfam" id="PF16095">
    <property type="entry name" value="COR-A"/>
    <property type="match status" value="1"/>
</dbReference>
<dbReference type="InterPro" id="IPR002110">
    <property type="entry name" value="Ankyrin_rpt"/>
</dbReference>
<dbReference type="EMBL" id="LSYV01000365">
    <property type="protein sequence ID" value="KXZ41606.1"/>
    <property type="molecule type" value="Genomic_DNA"/>
</dbReference>
<feature type="region of interest" description="Disordered" evidence="4">
    <location>
        <begin position="802"/>
        <end position="824"/>
    </location>
</feature>
<dbReference type="InterPro" id="IPR027417">
    <property type="entry name" value="P-loop_NTPase"/>
</dbReference>
<evidence type="ECO:0000256" key="1">
    <source>
        <dbReference type="ARBA" id="ARBA00022737"/>
    </source>
</evidence>
<evidence type="ECO:0000313" key="7">
    <source>
        <dbReference type="Proteomes" id="UP000075714"/>
    </source>
</evidence>
<dbReference type="SMART" id="SM00248">
    <property type="entry name" value="ANK"/>
    <property type="match status" value="5"/>
</dbReference>
<dbReference type="PRINTS" id="PR01415">
    <property type="entry name" value="ANKYRIN"/>
</dbReference>
<dbReference type="PRINTS" id="PR00449">
    <property type="entry name" value="RASTRNSFRMNG"/>
</dbReference>
<dbReference type="Pfam" id="PF12796">
    <property type="entry name" value="Ank_2"/>
    <property type="match status" value="2"/>
</dbReference>
<keyword evidence="1" id="KW-0677">Repeat</keyword>
<feature type="repeat" description="ANK" evidence="3">
    <location>
        <begin position="51"/>
        <end position="83"/>
    </location>
</feature>
<feature type="compositionally biased region" description="Low complexity" evidence="4">
    <location>
        <begin position="733"/>
        <end position="742"/>
    </location>
</feature>
<name>A0A150FVI4_GONPE</name>
<dbReference type="InterPro" id="IPR036770">
    <property type="entry name" value="Ankyrin_rpt-contain_sf"/>
</dbReference>
<dbReference type="PROSITE" id="PS50297">
    <property type="entry name" value="ANK_REP_REGION"/>
    <property type="match status" value="4"/>
</dbReference>
<dbReference type="SUPFAM" id="SSF52540">
    <property type="entry name" value="P-loop containing nucleoside triphosphate hydrolases"/>
    <property type="match status" value="1"/>
</dbReference>
<evidence type="ECO:0000259" key="5">
    <source>
        <dbReference type="Pfam" id="PF16095"/>
    </source>
</evidence>
<proteinExistence type="predicted"/>
<reference evidence="7" key="1">
    <citation type="journal article" date="2016" name="Nat. Commun.">
        <title>The Gonium pectorale genome demonstrates co-option of cell cycle regulation during the evolution of multicellularity.</title>
        <authorList>
            <person name="Hanschen E.R."/>
            <person name="Marriage T.N."/>
            <person name="Ferris P.J."/>
            <person name="Hamaji T."/>
            <person name="Toyoda A."/>
            <person name="Fujiyama A."/>
            <person name="Neme R."/>
            <person name="Noguchi H."/>
            <person name="Minakuchi Y."/>
            <person name="Suzuki M."/>
            <person name="Kawai-Toyooka H."/>
            <person name="Smith D.R."/>
            <person name="Sparks H."/>
            <person name="Anderson J."/>
            <person name="Bakaric R."/>
            <person name="Luria V."/>
            <person name="Karger A."/>
            <person name="Kirschner M.W."/>
            <person name="Durand P.M."/>
            <person name="Michod R.E."/>
            <person name="Nozaki H."/>
            <person name="Olson B.J."/>
        </authorList>
    </citation>
    <scope>NUCLEOTIDE SEQUENCE [LARGE SCALE GENOMIC DNA]</scope>
    <source>
        <strain evidence="7">NIES-2863</strain>
    </source>
</reference>
<sequence>MMKELLAAGADVNAADKVGETPLHVATSEGHLEVVKELLAARADVNATDKDERTPLHFAASKWHLEVVKELLAAGADVKAANKDAATPLHVASAAGRTAVVEALLKAGASHVARMSNGFTPLHSACEGGHRDAVRELLRAGADHTLVSWDGKTPLDVAGSRGVKGLVELLRQHAADRSSAVQVAARSSLVLVGPGGAGKTTLAVRLVTGRFEKPNVTHGLIVHEWLVPEQLPGQPPLLFSIWDLGGQDVYLSTHVFFMVREALYIMVYNSRDHQKDNVGEYLDRVKLLVPGEAPLLLVATHACEGGFEAQEPPAPVLEAHCIGAETFIRLSSETGQGVEQLKQAIVSAATKMSGPSDWLSQENLKVREEVRHRREDLVSTGQPPLIPLGELEEVAKRVSIAAPQDLRRCMDRLTDMGELRHFSDVPGLEDVVVIDPRWLADLMATFVTTNKDRVRELGLDKGRTTMEALQKVLESECPPSTGKAPGLVRLMQHCGLVYASPDGTALVPPMLPDRMKQRLGTLRDTLVEMSSESLPEPRRWWSAQYQYGRLPDNRLSRLLCRLLLLLPDAEVLDVWRFGALLRRPQRAVLALTCSRSEKAAVYTLHVAVCSPAPELLGARVSALLGEELDGMEMTGIQYECPSCLEKHPKDKQGTYKANVLRSRAQKKRKLLECSQCDAELPLAPFIRALTLDEQAAPWSPEQLQGASDGGRRLRHLQAGIELLADLLAAAAGGQGQQRQGGPPDAGGGGLPPLPELGEPELREARRDLVRRAVAVHRLVSAPEMRGHLPLLVALLPPSPPPPHICDDGAGGAGSSGSPPPPPLRLHPVCEHPEGPHPVEGHPGYDIPPLYDDPAGASWLRTHARGLRPLMRAMELMWRHGPQEAQGPAGSGEAGQQAANLQALIKRLEQEESEAHLSSCQPGSSTLPEGGGDKPGELDLYVSCQEARSSIETLLEEGERKVVDGGRSLGPLRRVVSRSGAVMWLCPCHADKHVW</sequence>
<dbReference type="PROSITE" id="PS50088">
    <property type="entry name" value="ANK_REPEAT"/>
    <property type="match status" value="4"/>
</dbReference>
<feature type="region of interest" description="Disordered" evidence="4">
    <location>
        <begin position="733"/>
        <end position="757"/>
    </location>
</feature>
<protein>
    <recommendedName>
        <fullName evidence="5">COR domain-containing protein</fullName>
    </recommendedName>
</protein>
<feature type="repeat" description="ANK" evidence="3">
    <location>
        <begin position="18"/>
        <end position="50"/>
    </location>
</feature>
<dbReference type="Pfam" id="PF08477">
    <property type="entry name" value="Roc"/>
    <property type="match status" value="1"/>
</dbReference>
<dbReference type="AlphaFoldDB" id="A0A150FVI4"/>
<evidence type="ECO:0000256" key="4">
    <source>
        <dbReference type="SAM" id="MobiDB-lite"/>
    </source>
</evidence>
<evidence type="ECO:0000313" key="6">
    <source>
        <dbReference type="EMBL" id="KXZ41606.1"/>
    </source>
</evidence>
<feature type="domain" description="COR" evidence="5">
    <location>
        <begin position="372"/>
        <end position="511"/>
    </location>
</feature>
<evidence type="ECO:0000256" key="3">
    <source>
        <dbReference type="PROSITE-ProRule" id="PRU00023"/>
    </source>
</evidence>
<feature type="region of interest" description="Disordered" evidence="4">
    <location>
        <begin position="911"/>
        <end position="937"/>
    </location>
</feature>
<gene>
    <name evidence="6" type="ORF">GPECTOR_367g148</name>
</gene>
<dbReference type="Gene3D" id="1.25.40.20">
    <property type="entry name" value="Ankyrin repeat-containing domain"/>
    <property type="match status" value="2"/>
</dbReference>
<dbReference type="STRING" id="33097.A0A150FVI4"/>
<accession>A0A150FVI4</accession>
<feature type="repeat" description="ANK" evidence="3">
    <location>
        <begin position="117"/>
        <end position="143"/>
    </location>
</feature>
<dbReference type="Gene3D" id="3.40.50.300">
    <property type="entry name" value="P-loop containing nucleotide triphosphate hydrolases"/>
    <property type="match status" value="1"/>
</dbReference>